<dbReference type="InterPro" id="IPR001878">
    <property type="entry name" value="Znf_CCHC"/>
</dbReference>
<dbReference type="GO" id="GO:0008270">
    <property type="term" value="F:zinc ion binding"/>
    <property type="evidence" value="ECO:0007669"/>
    <property type="project" value="UniProtKB-KW"/>
</dbReference>
<evidence type="ECO:0000259" key="3">
    <source>
        <dbReference type="PROSITE" id="PS50158"/>
    </source>
</evidence>
<proteinExistence type="predicted"/>
<accession>A0A484KJ68</accession>
<keyword evidence="1" id="KW-0863">Zinc-finger</keyword>
<dbReference type="SUPFAM" id="SSF57756">
    <property type="entry name" value="Retrovirus zinc finger-like domains"/>
    <property type="match status" value="1"/>
</dbReference>
<dbReference type="PROSITE" id="PS50158">
    <property type="entry name" value="ZF_CCHC"/>
    <property type="match status" value="1"/>
</dbReference>
<gene>
    <name evidence="4" type="ORF">CCAM_LOCUS7747</name>
</gene>
<dbReference type="SMART" id="SM00343">
    <property type="entry name" value="ZnF_C2HC"/>
    <property type="match status" value="1"/>
</dbReference>
<dbReference type="AlphaFoldDB" id="A0A484KJ68"/>
<feature type="compositionally biased region" description="Polar residues" evidence="2">
    <location>
        <begin position="248"/>
        <end position="258"/>
    </location>
</feature>
<sequence>MFEMFSNIINPLNLLGKTYTDRELVRKVLRSLSPKWRSMVDAIEEGRDFQTTTYDALRGNLITYETTQLSKVVEEKSKRYIALPATTSSHNNVDDEDDDTDDIDLGLFVRKFKKMMLNRGAKKNTPPKCYGCGEIGHIKPMCPKLKNEKDKRAPKKQRAYISWENDGSGSEDSETEEVANLCLMAIEDSETSKEAYRVFNKRTLTIEEFPHVVFSEDNTRLARKAICDDLADSLERIHIEDDEEDTPLYTNPQPQPEKTPQVMVENEDQADEEEHKEAQEQEETELPIAWRTNKNHPLDQVIGSINRGRNDVRARRMFYNIRLFPSTSSSKPFLSDSQPCEQLLKVYLRSFELEVGLEVFPRPGKFVDDGCHLEGLADAYFFFIAFVEDYRKLLSLGDNRFAVDHLVVQHLPDIELLRSSIFSLILLVQAIPKLFCKLSTGIDGVQRISQPFKNNIDGEIVVVVPRLVHHRHKGVVGFIGLGGSCCRYSANPRTVKKNIIFCCHILKFVPLNFGGLWTELANTEIAPTALGVWRKGPLLAQWGLTNGLTGAGKPAFGPKLTVEAEAMVSPTNGFELLTR</sequence>
<dbReference type="GO" id="GO:0003676">
    <property type="term" value="F:nucleic acid binding"/>
    <property type="evidence" value="ECO:0007669"/>
    <property type="project" value="InterPro"/>
</dbReference>
<feature type="region of interest" description="Disordered" evidence="2">
    <location>
        <begin position="238"/>
        <end position="287"/>
    </location>
</feature>
<name>A0A484KJ68_9ASTE</name>
<dbReference type="InterPro" id="IPR036875">
    <property type="entry name" value="Znf_CCHC_sf"/>
</dbReference>
<dbReference type="OrthoDB" id="1738629at2759"/>
<reference evidence="4 5" key="1">
    <citation type="submission" date="2018-04" db="EMBL/GenBank/DDBJ databases">
        <authorList>
            <person name="Vogel A."/>
        </authorList>
    </citation>
    <scope>NUCLEOTIDE SEQUENCE [LARGE SCALE GENOMIC DNA]</scope>
</reference>
<keyword evidence="5" id="KW-1185">Reference proteome</keyword>
<dbReference type="Proteomes" id="UP000595140">
    <property type="component" value="Unassembled WGS sequence"/>
</dbReference>
<organism evidence="4 5">
    <name type="scientific">Cuscuta campestris</name>
    <dbReference type="NCBI Taxonomy" id="132261"/>
    <lineage>
        <taxon>Eukaryota</taxon>
        <taxon>Viridiplantae</taxon>
        <taxon>Streptophyta</taxon>
        <taxon>Embryophyta</taxon>
        <taxon>Tracheophyta</taxon>
        <taxon>Spermatophyta</taxon>
        <taxon>Magnoliopsida</taxon>
        <taxon>eudicotyledons</taxon>
        <taxon>Gunneridae</taxon>
        <taxon>Pentapetalae</taxon>
        <taxon>asterids</taxon>
        <taxon>lamiids</taxon>
        <taxon>Solanales</taxon>
        <taxon>Convolvulaceae</taxon>
        <taxon>Cuscuteae</taxon>
        <taxon>Cuscuta</taxon>
        <taxon>Cuscuta subgen. Grammica</taxon>
        <taxon>Cuscuta sect. Cleistogrammica</taxon>
    </lineage>
</organism>
<evidence type="ECO:0000256" key="1">
    <source>
        <dbReference type="PROSITE-ProRule" id="PRU00047"/>
    </source>
</evidence>
<feature type="domain" description="CCHC-type" evidence="3">
    <location>
        <begin position="128"/>
        <end position="144"/>
    </location>
</feature>
<protein>
    <recommendedName>
        <fullName evidence="3">CCHC-type domain-containing protein</fullName>
    </recommendedName>
</protein>
<evidence type="ECO:0000313" key="5">
    <source>
        <dbReference type="Proteomes" id="UP000595140"/>
    </source>
</evidence>
<evidence type="ECO:0000313" key="4">
    <source>
        <dbReference type="EMBL" id="VFQ65971.1"/>
    </source>
</evidence>
<keyword evidence="1" id="KW-0862">Zinc</keyword>
<keyword evidence="1" id="KW-0479">Metal-binding</keyword>
<dbReference type="EMBL" id="OOIL02000506">
    <property type="protein sequence ID" value="VFQ65971.1"/>
    <property type="molecule type" value="Genomic_DNA"/>
</dbReference>
<evidence type="ECO:0000256" key="2">
    <source>
        <dbReference type="SAM" id="MobiDB-lite"/>
    </source>
</evidence>